<proteinExistence type="inferred from homology"/>
<dbReference type="InterPro" id="IPR036955">
    <property type="entry name" value="AP2/ERF_dom_sf"/>
</dbReference>
<dbReference type="GO" id="GO:0009873">
    <property type="term" value="P:ethylene-activated signaling pathway"/>
    <property type="evidence" value="ECO:0007669"/>
    <property type="project" value="InterPro"/>
</dbReference>
<gene>
    <name evidence="9" type="ORF">RJT34_03201</name>
</gene>
<dbReference type="InterPro" id="IPR016177">
    <property type="entry name" value="DNA-bd_dom_sf"/>
</dbReference>
<dbReference type="AlphaFoldDB" id="A0AAN9Q2B3"/>
<dbReference type="InterPro" id="IPR001471">
    <property type="entry name" value="AP2/ERF_dom"/>
</dbReference>
<evidence type="ECO:0000256" key="1">
    <source>
        <dbReference type="ARBA" id="ARBA00004123"/>
    </source>
</evidence>
<comment type="similarity">
    <text evidence="6">Belongs to the AP2/ERF transcription factor family. ERF subfamily.</text>
</comment>
<name>A0AAN9Q2B3_CLITE</name>
<evidence type="ECO:0000256" key="6">
    <source>
        <dbReference type="ARBA" id="ARBA00024343"/>
    </source>
</evidence>
<comment type="caution">
    <text evidence="9">The sequence shown here is derived from an EMBL/GenBank/DDBJ whole genome shotgun (WGS) entry which is preliminary data.</text>
</comment>
<organism evidence="9 10">
    <name type="scientific">Clitoria ternatea</name>
    <name type="common">Butterfly pea</name>
    <dbReference type="NCBI Taxonomy" id="43366"/>
    <lineage>
        <taxon>Eukaryota</taxon>
        <taxon>Viridiplantae</taxon>
        <taxon>Streptophyta</taxon>
        <taxon>Embryophyta</taxon>
        <taxon>Tracheophyta</taxon>
        <taxon>Spermatophyta</taxon>
        <taxon>Magnoliopsida</taxon>
        <taxon>eudicotyledons</taxon>
        <taxon>Gunneridae</taxon>
        <taxon>Pentapetalae</taxon>
        <taxon>rosids</taxon>
        <taxon>fabids</taxon>
        <taxon>Fabales</taxon>
        <taxon>Fabaceae</taxon>
        <taxon>Papilionoideae</taxon>
        <taxon>50 kb inversion clade</taxon>
        <taxon>NPAAA clade</taxon>
        <taxon>indigoferoid/millettioid clade</taxon>
        <taxon>Phaseoleae</taxon>
        <taxon>Clitoria</taxon>
    </lineage>
</organism>
<feature type="region of interest" description="Disordered" evidence="7">
    <location>
        <begin position="164"/>
        <end position="196"/>
    </location>
</feature>
<dbReference type="GO" id="GO:0003700">
    <property type="term" value="F:DNA-binding transcription factor activity"/>
    <property type="evidence" value="ECO:0007669"/>
    <property type="project" value="InterPro"/>
</dbReference>
<dbReference type="FunFam" id="3.30.730.10:FF:000001">
    <property type="entry name" value="Ethylene-responsive transcription factor 2"/>
    <property type="match status" value="1"/>
</dbReference>
<comment type="subcellular location">
    <subcellularLocation>
        <location evidence="1">Nucleus</location>
    </subcellularLocation>
</comment>
<feature type="compositionally biased region" description="Low complexity" evidence="7">
    <location>
        <begin position="164"/>
        <end position="180"/>
    </location>
</feature>
<dbReference type="SUPFAM" id="SSF54171">
    <property type="entry name" value="DNA-binding domain"/>
    <property type="match status" value="1"/>
</dbReference>
<reference evidence="9 10" key="1">
    <citation type="submission" date="2024-01" db="EMBL/GenBank/DDBJ databases">
        <title>The genomes of 5 underutilized Papilionoideae crops provide insights into root nodulation and disease resistance.</title>
        <authorList>
            <person name="Yuan L."/>
        </authorList>
    </citation>
    <scope>NUCLEOTIDE SEQUENCE [LARGE SCALE GENOMIC DNA]</scope>
    <source>
        <strain evidence="9">LY-2023</strain>
        <tissue evidence="9">Leaf</tissue>
    </source>
</reference>
<dbReference type="CDD" id="cd00018">
    <property type="entry name" value="AP2"/>
    <property type="match status" value="1"/>
</dbReference>
<evidence type="ECO:0000256" key="3">
    <source>
        <dbReference type="ARBA" id="ARBA00023125"/>
    </source>
</evidence>
<dbReference type="PROSITE" id="PS51032">
    <property type="entry name" value="AP2_ERF"/>
    <property type="match status" value="1"/>
</dbReference>
<dbReference type="EMBL" id="JAYKXN010000001">
    <property type="protein sequence ID" value="KAK7318499.1"/>
    <property type="molecule type" value="Genomic_DNA"/>
</dbReference>
<evidence type="ECO:0000256" key="7">
    <source>
        <dbReference type="SAM" id="MobiDB-lite"/>
    </source>
</evidence>
<dbReference type="GO" id="GO:0003677">
    <property type="term" value="F:DNA binding"/>
    <property type="evidence" value="ECO:0007669"/>
    <property type="project" value="UniProtKB-KW"/>
</dbReference>
<dbReference type="Gene3D" id="3.30.730.10">
    <property type="entry name" value="AP2/ERF domain"/>
    <property type="match status" value="1"/>
</dbReference>
<accession>A0AAN9Q2B3</accession>
<dbReference type="InterPro" id="IPR044808">
    <property type="entry name" value="ERF_plant"/>
</dbReference>
<evidence type="ECO:0000256" key="5">
    <source>
        <dbReference type="ARBA" id="ARBA00023242"/>
    </source>
</evidence>
<evidence type="ECO:0000313" key="10">
    <source>
        <dbReference type="Proteomes" id="UP001359559"/>
    </source>
</evidence>
<protein>
    <recommendedName>
        <fullName evidence="8">AP2/ERF domain-containing protein</fullName>
    </recommendedName>
</protein>
<dbReference type="PANTHER" id="PTHR31190:SF473">
    <property type="entry name" value="OS05G0437100 PROTEIN"/>
    <property type="match status" value="1"/>
</dbReference>
<feature type="domain" description="AP2/ERF" evidence="8">
    <location>
        <begin position="27"/>
        <end position="84"/>
    </location>
</feature>
<dbReference type="SMART" id="SM00380">
    <property type="entry name" value="AP2"/>
    <property type="match status" value="1"/>
</dbReference>
<evidence type="ECO:0000256" key="4">
    <source>
        <dbReference type="ARBA" id="ARBA00023163"/>
    </source>
</evidence>
<keyword evidence="10" id="KW-1185">Reference proteome</keyword>
<keyword evidence="2" id="KW-0805">Transcription regulation</keyword>
<dbReference type="Pfam" id="PF00847">
    <property type="entry name" value="AP2"/>
    <property type="match status" value="1"/>
</dbReference>
<evidence type="ECO:0000313" key="9">
    <source>
        <dbReference type="EMBL" id="KAK7318499.1"/>
    </source>
</evidence>
<feature type="region of interest" description="Disordered" evidence="7">
    <location>
        <begin position="1"/>
        <end position="30"/>
    </location>
</feature>
<dbReference type="PRINTS" id="PR00367">
    <property type="entry name" value="ETHRSPELEMNT"/>
</dbReference>
<keyword evidence="3" id="KW-0238">DNA-binding</keyword>
<dbReference type="PANTHER" id="PTHR31190">
    <property type="entry name" value="DNA-BINDING DOMAIN"/>
    <property type="match status" value="1"/>
</dbReference>
<feature type="compositionally biased region" description="Basic and acidic residues" evidence="7">
    <location>
        <begin position="8"/>
        <end position="25"/>
    </location>
</feature>
<sequence length="196" mass="22130">MGNSIYEYRTENVSEEEQQKQQEPRRKYRGVRQRPWGKWAAEIRDPFRATRVWLGTFDTAEAAARAYDQASLRFRGNKAKLNFPENVRLKSSQPTTTTTPTHFSICNSASTLFSIPSTTDPIVHTQPFHHHTWQGTTSTNFHEHVHHSPMSLYDQIVMSSSLASSSVSPSYSSSSSSSSSTMAQHAPSIYHTQLPP</sequence>
<keyword evidence="5" id="KW-0539">Nucleus</keyword>
<keyword evidence="4" id="KW-0804">Transcription</keyword>
<evidence type="ECO:0000256" key="2">
    <source>
        <dbReference type="ARBA" id="ARBA00023015"/>
    </source>
</evidence>
<evidence type="ECO:0000259" key="8">
    <source>
        <dbReference type="PROSITE" id="PS51032"/>
    </source>
</evidence>
<dbReference type="Proteomes" id="UP001359559">
    <property type="component" value="Unassembled WGS sequence"/>
</dbReference>
<dbReference type="GO" id="GO:0005634">
    <property type="term" value="C:nucleus"/>
    <property type="evidence" value="ECO:0007669"/>
    <property type="project" value="UniProtKB-SubCell"/>
</dbReference>